<protein>
    <submittedName>
        <fullName evidence="1">Uncharacterized protein</fullName>
    </submittedName>
</protein>
<evidence type="ECO:0000313" key="1">
    <source>
        <dbReference type="EMBL" id="EHO71890.1"/>
    </source>
</evidence>
<comment type="caution">
    <text evidence="1">The sequence shown here is derived from an EMBL/GenBank/DDBJ whole genome shotgun (WGS) entry which is preliminary data.</text>
</comment>
<gene>
    <name evidence="1" type="ORF">HMPREF9140_00831</name>
</gene>
<dbReference type="EMBL" id="AGWK01000026">
    <property type="protein sequence ID" value="EHO71890.1"/>
    <property type="molecule type" value="Genomic_DNA"/>
</dbReference>
<keyword evidence="2" id="KW-1185">Reference proteome</keyword>
<proteinExistence type="predicted"/>
<organism evidence="1 2">
    <name type="scientific">Prevotella micans F0438</name>
    <dbReference type="NCBI Taxonomy" id="883158"/>
    <lineage>
        <taxon>Bacteria</taxon>
        <taxon>Pseudomonadati</taxon>
        <taxon>Bacteroidota</taxon>
        <taxon>Bacteroidia</taxon>
        <taxon>Bacteroidales</taxon>
        <taxon>Prevotellaceae</taxon>
        <taxon>Prevotella</taxon>
    </lineage>
</organism>
<dbReference type="HOGENOM" id="CLU_028180_0_0_10"/>
<sequence length="530" mass="59734">MNKKNILLGAFSIAIFSFTACNKDNDYLNEDGTVNIEKAIEFNVDFADYNEDQEVGVTRVSNKEEKLQQQMVDLGNGVLAQCTLQRDTTKRPKSTTRAIPYGTYTMLAYDVSDNSLKGEITGIVNGSIFTPSYKNSKSIRLIPGKTYDFVLFNNFVIRNGNQLKVTRDNNTDRALIARTRKTISSTPYDQKISFTLKRAASKVRIKISSYESLEHAAITTKFYLDDETGLPGSSIYDASIGEWGMGDDRTSALSLQYIPYSFGGTETDSWKYYTMNKNGDHNTADIIFTPGIDVSKLKLTFTNARFYGQPIANNITFKFNPSQTLKFEENGSYILNVDLKYNFVYLMSNGEVLPLKDIPNNDGTKKPIAIVISKSRRMAVALKDLYGPNVTTRWWMDNRKNVQTNTHYYDITRFVGGTYMEFNEVNTSGRDETWDPGFSTGNVVGDKVKGRNPDFPAFKAAAEYNPGIAYTGGQSLVWYLPSISDWKIAVAVLGKVNQELKLFNAEYNFNKGFANTAFARKRFKNIVSFR</sequence>
<name>H1Q1P3_9BACT</name>
<reference evidence="1 2" key="1">
    <citation type="submission" date="2011-12" db="EMBL/GenBank/DDBJ databases">
        <title>The Genome Sequence of Prevotella micans F0438.</title>
        <authorList>
            <consortium name="The Broad Institute Genome Sequencing Platform"/>
            <person name="Earl A."/>
            <person name="Ward D."/>
            <person name="Feldgarden M."/>
            <person name="Gevers D."/>
            <person name="Izard J."/>
            <person name="Baranova O.V."/>
            <person name="Blanton J.M."/>
            <person name="Wade W.G."/>
            <person name="Dewhirst F.E."/>
            <person name="Young S.K."/>
            <person name="Zeng Q."/>
            <person name="Gargeya S."/>
            <person name="Fitzgerald M."/>
            <person name="Haas B."/>
            <person name="Abouelleil A."/>
            <person name="Alvarado L."/>
            <person name="Arachchi H.M."/>
            <person name="Berlin A."/>
            <person name="Chapman S.B."/>
            <person name="Gearin G."/>
            <person name="Goldberg J."/>
            <person name="Griggs A."/>
            <person name="Gujja S."/>
            <person name="Hansen M."/>
            <person name="Heiman D."/>
            <person name="Howarth C."/>
            <person name="Larimer J."/>
            <person name="Lui A."/>
            <person name="MacDonald P.J.P."/>
            <person name="McCowen C."/>
            <person name="Montmayeur A."/>
            <person name="Murphy C."/>
            <person name="Neiman D."/>
            <person name="Pearson M."/>
            <person name="Priest M."/>
            <person name="Roberts A."/>
            <person name="Saif S."/>
            <person name="Shea T."/>
            <person name="Sisk P."/>
            <person name="Stolte C."/>
            <person name="Sykes S."/>
            <person name="Wortman J."/>
            <person name="Nusbaum C."/>
            <person name="Birren B."/>
        </authorList>
    </citation>
    <scope>NUCLEOTIDE SEQUENCE [LARGE SCALE GENOMIC DNA]</scope>
    <source>
        <strain evidence="1 2">F0438</strain>
    </source>
</reference>
<dbReference type="PROSITE" id="PS51257">
    <property type="entry name" value="PROKAR_LIPOPROTEIN"/>
    <property type="match status" value="1"/>
</dbReference>
<dbReference type="AlphaFoldDB" id="H1Q1P3"/>
<dbReference type="RefSeq" id="WP_006951938.1">
    <property type="nucleotide sequence ID" value="NZ_JH594521.1"/>
</dbReference>
<dbReference type="PATRIC" id="fig|883158.3.peg.839"/>
<evidence type="ECO:0000313" key="2">
    <source>
        <dbReference type="Proteomes" id="UP000016023"/>
    </source>
</evidence>
<accession>H1Q1P3</accession>
<dbReference type="Proteomes" id="UP000016023">
    <property type="component" value="Unassembled WGS sequence"/>
</dbReference>